<dbReference type="Proteomes" id="UP000237271">
    <property type="component" value="Unassembled WGS sequence"/>
</dbReference>
<comment type="caution">
    <text evidence="1">The sequence shown here is derived from an EMBL/GenBank/DDBJ whole genome shotgun (WGS) entry which is preliminary data.</text>
</comment>
<keyword evidence="2" id="KW-1185">Reference proteome</keyword>
<evidence type="ECO:0000313" key="2">
    <source>
        <dbReference type="Proteomes" id="UP000237271"/>
    </source>
</evidence>
<sequence length="79" mass="8707">MEFDGTDCFQTPEAASTDHLDRKSIVGLVSAWGLVHFSAAGQNDLLKSKTCMYYAGQLDNVNETERVTYSSNCNHTNNS</sequence>
<accession>A0A2P4X0K6</accession>
<organism evidence="1 2">
    <name type="scientific">Phytophthora palmivora</name>
    <dbReference type="NCBI Taxonomy" id="4796"/>
    <lineage>
        <taxon>Eukaryota</taxon>
        <taxon>Sar</taxon>
        <taxon>Stramenopiles</taxon>
        <taxon>Oomycota</taxon>
        <taxon>Peronosporomycetes</taxon>
        <taxon>Peronosporales</taxon>
        <taxon>Peronosporaceae</taxon>
        <taxon>Phytophthora</taxon>
    </lineage>
</organism>
<evidence type="ECO:0000313" key="1">
    <source>
        <dbReference type="EMBL" id="POM59087.1"/>
    </source>
</evidence>
<dbReference type="AlphaFoldDB" id="A0A2P4X0K6"/>
<protein>
    <submittedName>
        <fullName evidence="1">Uncharacterized protein</fullName>
    </submittedName>
</protein>
<name>A0A2P4X0K6_9STRA</name>
<reference evidence="1 2" key="1">
    <citation type="journal article" date="2017" name="Genome Biol. Evol.">
        <title>Phytophthora megakarya and P. palmivora, closely related causal agents of cacao black pod rot, underwent increases in genome sizes and gene numbers by different mechanisms.</title>
        <authorList>
            <person name="Ali S.S."/>
            <person name="Shao J."/>
            <person name="Lary D.J."/>
            <person name="Kronmiller B."/>
            <person name="Shen D."/>
            <person name="Strem M.D."/>
            <person name="Amoako-Attah I."/>
            <person name="Akrofi A.Y."/>
            <person name="Begoude B.A."/>
            <person name="Ten Hoopen G.M."/>
            <person name="Coulibaly K."/>
            <person name="Kebe B.I."/>
            <person name="Melnick R.L."/>
            <person name="Guiltinan M.J."/>
            <person name="Tyler B.M."/>
            <person name="Meinhardt L.W."/>
            <person name="Bailey B.A."/>
        </authorList>
    </citation>
    <scope>NUCLEOTIDE SEQUENCE [LARGE SCALE GENOMIC DNA]</scope>
    <source>
        <strain evidence="2">sbr112.9</strain>
    </source>
</reference>
<dbReference type="EMBL" id="NCKW01020109">
    <property type="protein sequence ID" value="POM59087.1"/>
    <property type="molecule type" value="Genomic_DNA"/>
</dbReference>
<proteinExistence type="predicted"/>
<gene>
    <name evidence="1" type="ORF">PHPALM_36166</name>
</gene>